<keyword evidence="5 6" id="KW-0472">Membrane</keyword>
<evidence type="ECO:0000256" key="1">
    <source>
        <dbReference type="ARBA" id="ARBA00004651"/>
    </source>
</evidence>
<proteinExistence type="predicted"/>
<feature type="transmembrane region" description="Helical" evidence="6">
    <location>
        <begin position="109"/>
        <end position="132"/>
    </location>
</feature>
<keyword evidence="3 6" id="KW-0812">Transmembrane</keyword>
<feature type="transmembrane region" description="Helical" evidence="6">
    <location>
        <begin position="71"/>
        <end position="88"/>
    </location>
</feature>
<protein>
    <submittedName>
        <fullName evidence="7">LysE family translocator</fullName>
    </submittedName>
</protein>
<evidence type="ECO:0000256" key="3">
    <source>
        <dbReference type="ARBA" id="ARBA00022692"/>
    </source>
</evidence>
<dbReference type="Pfam" id="PF01810">
    <property type="entry name" value="LysE"/>
    <property type="match status" value="1"/>
</dbReference>
<evidence type="ECO:0000313" key="7">
    <source>
        <dbReference type="EMBL" id="THF54910.1"/>
    </source>
</evidence>
<sequence length="203" mass="20982">MSPSVYAAFLAACVVIILVPGPTVTLIVANSIRHGTRAGLANVAGGQLGMAIVFAVVGIGLASVIEGMGHWFELVRLAGAAYLVWMGVQMLRSKGHLNPDGTVRHPRGGFFLQGLLVALSNPKVLIFFGAFLPQFLDPAGNAALQLALMGVTALILGALSDAAYALAAGRAGHMLSARRVKLLSKISGGFLVGGGVWLALSRR</sequence>
<feature type="transmembrane region" description="Helical" evidence="6">
    <location>
        <begin position="180"/>
        <end position="200"/>
    </location>
</feature>
<accession>A0ABY2Q2R7</accession>
<evidence type="ECO:0000256" key="4">
    <source>
        <dbReference type="ARBA" id="ARBA00022989"/>
    </source>
</evidence>
<name>A0ABY2Q2R7_9HYPH</name>
<evidence type="ECO:0000256" key="2">
    <source>
        <dbReference type="ARBA" id="ARBA00022475"/>
    </source>
</evidence>
<gene>
    <name evidence="7" type="ORF">E6C48_19820</name>
</gene>
<reference evidence="7 8" key="1">
    <citation type="submission" date="2019-04" db="EMBL/GenBank/DDBJ databases">
        <title>Mesorhizobium composti sp. nov., isolated from compost.</title>
        <authorList>
            <person name="Lin S.-Y."/>
            <person name="Hameed A."/>
            <person name="Hsieh Y.-T."/>
            <person name="Young C.-C."/>
        </authorList>
    </citation>
    <scope>NUCLEOTIDE SEQUENCE [LARGE SCALE GENOMIC DNA]</scope>
    <source>
        <strain evidence="7 8">CC-YTH430</strain>
    </source>
</reference>
<evidence type="ECO:0000313" key="8">
    <source>
        <dbReference type="Proteomes" id="UP000306441"/>
    </source>
</evidence>
<feature type="transmembrane region" description="Helical" evidence="6">
    <location>
        <begin position="144"/>
        <end position="168"/>
    </location>
</feature>
<evidence type="ECO:0000256" key="5">
    <source>
        <dbReference type="ARBA" id="ARBA00023136"/>
    </source>
</evidence>
<keyword evidence="4 6" id="KW-1133">Transmembrane helix</keyword>
<comment type="caution">
    <text evidence="7">The sequence shown here is derived from an EMBL/GenBank/DDBJ whole genome shotgun (WGS) entry which is preliminary data.</text>
</comment>
<dbReference type="RefSeq" id="WP_136359918.1">
    <property type="nucleotide sequence ID" value="NZ_SSNY01000014.1"/>
</dbReference>
<dbReference type="PANTHER" id="PTHR30086:SF20">
    <property type="entry name" value="ARGININE EXPORTER PROTEIN ARGO-RELATED"/>
    <property type="match status" value="1"/>
</dbReference>
<evidence type="ECO:0000256" key="6">
    <source>
        <dbReference type="SAM" id="Phobius"/>
    </source>
</evidence>
<feature type="transmembrane region" description="Helical" evidence="6">
    <location>
        <begin position="6"/>
        <end position="28"/>
    </location>
</feature>
<dbReference type="EMBL" id="SSNY01000014">
    <property type="protein sequence ID" value="THF54910.1"/>
    <property type="molecule type" value="Genomic_DNA"/>
</dbReference>
<dbReference type="PIRSF" id="PIRSF006324">
    <property type="entry name" value="LeuE"/>
    <property type="match status" value="1"/>
</dbReference>
<comment type="subcellular location">
    <subcellularLocation>
        <location evidence="1">Cell membrane</location>
        <topology evidence="1">Multi-pass membrane protein</topology>
    </subcellularLocation>
</comment>
<organism evidence="7 8">
    <name type="scientific">Ollibium composti</name>
    <dbReference type="NCBI Taxonomy" id="2675109"/>
    <lineage>
        <taxon>Bacteria</taxon>
        <taxon>Pseudomonadati</taxon>
        <taxon>Pseudomonadota</taxon>
        <taxon>Alphaproteobacteria</taxon>
        <taxon>Hyphomicrobiales</taxon>
        <taxon>Phyllobacteriaceae</taxon>
        <taxon>Ollibium</taxon>
    </lineage>
</organism>
<keyword evidence="2" id="KW-1003">Cell membrane</keyword>
<keyword evidence="8" id="KW-1185">Reference proteome</keyword>
<feature type="transmembrane region" description="Helical" evidence="6">
    <location>
        <begin position="40"/>
        <end position="65"/>
    </location>
</feature>
<dbReference type="PANTHER" id="PTHR30086">
    <property type="entry name" value="ARGININE EXPORTER PROTEIN ARGO"/>
    <property type="match status" value="1"/>
</dbReference>
<dbReference type="Proteomes" id="UP000306441">
    <property type="component" value="Unassembled WGS sequence"/>
</dbReference>
<dbReference type="InterPro" id="IPR001123">
    <property type="entry name" value="LeuE-type"/>
</dbReference>